<reference evidence="1" key="1">
    <citation type="submission" date="2016-10" db="EMBL/GenBank/DDBJ databases">
        <title>Sequence of Gallionella enrichment culture.</title>
        <authorList>
            <person name="Poehlein A."/>
            <person name="Muehling M."/>
            <person name="Daniel R."/>
        </authorList>
    </citation>
    <scope>NUCLEOTIDE SEQUENCE</scope>
</reference>
<organism evidence="1">
    <name type="scientific">mine drainage metagenome</name>
    <dbReference type="NCBI Taxonomy" id="410659"/>
    <lineage>
        <taxon>unclassified sequences</taxon>
        <taxon>metagenomes</taxon>
        <taxon>ecological metagenomes</taxon>
    </lineage>
</organism>
<accession>A0A1J5TA09</accession>
<dbReference type="AlphaFoldDB" id="A0A1J5TA09"/>
<name>A0A1J5TA09_9ZZZZ</name>
<gene>
    <name evidence="1" type="ORF">GALL_19020</name>
</gene>
<protein>
    <submittedName>
        <fullName evidence="1">Uncharacterized protein</fullName>
    </submittedName>
</protein>
<dbReference type="EMBL" id="MLJW01000004">
    <property type="protein sequence ID" value="OIR17681.1"/>
    <property type="molecule type" value="Genomic_DNA"/>
</dbReference>
<comment type="caution">
    <text evidence="1">The sequence shown here is derived from an EMBL/GenBank/DDBJ whole genome shotgun (WGS) entry which is preliminary data.</text>
</comment>
<sequence length="93" mass="11137">MNTHIIYTLSVMTLLAGCASNPAEEQAKAIKQMEYKMQVYGPACEKLGFKNNTDLWRECIQKEYGQSITPQWYPRNYPYWDPYYGSPYYYRYY</sequence>
<evidence type="ECO:0000313" key="1">
    <source>
        <dbReference type="EMBL" id="OIR17681.1"/>
    </source>
</evidence>
<proteinExistence type="predicted"/>